<proteinExistence type="predicted"/>
<dbReference type="AlphaFoldDB" id="A0A061RWX7"/>
<reference evidence="2" key="1">
    <citation type="submission" date="2014-05" db="EMBL/GenBank/DDBJ databases">
        <title>The transcriptome of the halophilic microalga Tetraselmis sp. GSL018 isolated from the Great Salt Lake, Utah.</title>
        <authorList>
            <person name="Jinkerson R.E."/>
            <person name="D'Adamo S."/>
            <person name="Posewitz M.C."/>
        </authorList>
    </citation>
    <scope>NUCLEOTIDE SEQUENCE</scope>
    <source>
        <strain evidence="2">GSL018</strain>
    </source>
</reference>
<dbReference type="EMBL" id="GBEZ01010412">
    <property type="protein sequence ID" value="JAC75259.1"/>
    <property type="molecule type" value="Transcribed_RNA"/>
</dbReference>
<evidence type="ECO:0000256" key="1">
    <source>
        <dbReference type="SAM" id="MobiDB-lite"/>
    </source>
</evidence>
<accession>A0A061RWX7</accession>
<organism evidence="2">
    <name type="scientific">Tetraselmis sp. GSL018</name>
    <dbReference type="NCBI Taxonomy" id="582737"/>
    <lineage>
        <taxon>Eukaryota</taxon>
        <taxon>Viridiplantae</taxon>
        <taxon>Chlorophyta</taxon>
        <taxon>core chlorophytes</taxon>
        <taxon>Chlorodendrophyceae</taxon>
        <taxon>Chlorodendrales</taxon>
        <taxon>Chlorodendraceae</taxon>
        <taxon>Tetraselmis</taxon>
    </lineage>
</organism>
<feature type="non-terminal residue" evidence="2">
    <location>
        <position position="85"/>
    </location>
</feature>
<sequence length="85" mass="9492">EDDFLRRRGGAAGMLRPPSAKPRPGNGRLCCACLRPPQFHRAARVRDGAPAPMPPALLRLSPLRFLSLLQDSFFRLVVLCRLQRS</sequence>
<name>A0A061RWX7_9CHLO</name>
<protein>
    <submittedName>
        <fullName evidence="2">Uncharacterized protein</fullName>
    </submittedName>
</protein>
<feature type="non-terminal residue" evidence="2">
    <location>
        <position position="1"/>
    </location>
</feature>
<evidence type="ECO:0000313" key="2">
    <source>
        <dbReference type="EMBL" id="JAC75259.1"/>
    </source>
</evidence>
<gene>
    <name evidence="2" type="ORF">TSPGSL018_23604</name>
</gene>
<feature type="region of interest" description="Disordered" evidence="1">
    <location>
        <begin position="1"/>
        <end position="25"/>
    </location>
</feature>